<dbReference type="Proteomes" id="UP000294933">
    <property type="component" value="Unassembled WGS sequence"/>
</dbReference>
<accession>A0A4Y7Q3B9</accession>
<sequence length="389" mass="42759">MYMTLGFASVLFAVASVAEGTQPISTWLADSAISRGQGHGLAGSKPKISYEHGTFQRALTALYNATGNATYFNYIQSGIDNIISANGTVGGGYKLTNYILDDLKVGQSLIQLYAATNDSKYKAAADTFRLQIDSHPRNKAGGFWHKKTYPNEMWGDGQYMLNPFYAAYTATFQSTNTSAWSDIALQFNLFEQNARQNTTGLLYHGYDESKKAVWADNTTGHSPCVWDRAMGWFSMALVDVLDYFPQTHPGRAQLIGYLQSLAPALKAAADPKTGAWWLVISSPGRAGNYFESSGAAMYVFSLLKGIRKGYLDKTTFFPVAEKAYQYLNSTFIRKATNGTLLWEGTVIVGSLDGNGTFEYYISQSVDENDLKGISPMVLASVEYEQATKL</sequence>
<evidence type="ECO:0000256" key="1">
    <source>
        <dbReference type="ARBA" id="ARBA00022801"/>
    </source>
</evidence>
<gene>
    <name evidence="3" type="ORF">BD410DRAFT_770911</name>
</gene>
<evidence type="ECO:0000313" key="3">
    <source>
        <dbReference type="EMBL" id="TDL21935.1"/>
    </source>
</evidence>
<dbReference type="PANTHER" id="PTHR33886">
    <property type="entry name" value="UNSATURATED RHAMNOGALACTURONAN HYDROLASE (EUROFUNG)"/>
    <property type="match status" value="1"/>
</dbReference>
<dbReference type="InterPro" id="IPR008928">
    <property type="entry name" value="6-hairpin_glycosidase_sf"/>
</dbReference>
<feature type="signal peptide" evidence="2">
    <location>
        <begin position="1"/>
        <end position="20"/>
    </location>
</feature>
<dbReference type="OrthoDB" id="540611at2759"/>
<dbReference type="GO" id="GO:0016787">
    <property type="term" value="F:hydrolase activity"/>
    <property type="evidence" value="ECO:0007669"/>
    <property type="project" value="UniProtKB-KW"/>
</dbReference>
<dbReference type="Gene3D" id="1.50.10.10">
    <property type="match status" value="1"/>
</dbReference>
<dbReference type="PANTHER" id="PTHR33886:SF9">
    <property type="entry name" value="UNSATURATED RHAMNOGALACTURONAN HYDROLASE (EUROFUNG)"/>
    <property type="match status" value="1"/>
</dbReference>
<keyword evidence="4" id="KW-1185">Reference proteome</keyword>
<evidence type="ECO:0000256" key="2">
    <source>
        <dbReference type="SAM" id="SignalP"/>
    </source>
</evidence>
<keyword evidence="1 3" id="KW-0378">Hydrolase</keyword>
<dbReference type="Pfam" id="PF07470">
    <property type="entry name" value="Glyco_hydro_88"/>
    <property type="match status" value="1"/>
</dbReference>
<dbReference type="InterPro" id="IPR012341">
    <property type="entry name" value="6hp_glycosidase-like_sf"/>
</dbReference>
<dbReference type="InterPro" id="IPR052043">
    <property type="entry name" value="PolySaccharide_Degr_Enz"/>
</dbReference>
<feature type="chain" id="PRO_5021372218" evidence="2">
    <location>
        <begin position="21"/>
        <end position="389"/>
    </location>
</feature>
<organism evidence="3 4">
    <name type="scientific">Rickenella mellea</name>
    <dbReference type="NCBI Taxonomy" id="50990"/>
    <lineage>
        <taxon>Eukaryota</taxon>
        <taxon>Fungi</taxon>
        <taxon>Dikarya</taxon>
        <taxon>Basidiomycota</taxon>
        <taxon>Agaricomycotina</taxon>
        <taxon>Agaricomycetes</taxon>
        <taxon>Hymenochaetales</taxon>
        <taxon>Rickenellaceae</taxon>
        <taxon>Rickenella</taxon>
    </lineage>
</organism>
<protein>
    <submittedName>
        <fullName evidence="3">Glycosyl hydrolase</fullName>
    </submittedName>
</protein>
<dbReference type="VEuPathDB" id="FungiDB:BD410DRAFT_770911"/>
<dbReference type="STRING" id="50990.A0A4Y7Q3B9"/>
<dbReference type="SUPFAM" id="SSF48208">
    <property type="entry name" value="Six-hairpin glycosidases"/>
    <property type="match status" value="1"/>
</dbReference>
<dbReference type="AlphaFoldDB" id="A0A4Y7Q3B9"/>
<dbReference type="EMBL" id="ML170177">
    <property type="protein sequence ID" value="TDL21935.1"/>
    <property type="molecule type" value="Genomic_DNA"/>
</dbReference>
<keyword evidence="2" id="KW-0732">Signal</keyword>
<name>A0A4Y7Q3B9_9AGAM</name>
<feature type="non-terminal residue" evidence="3">
    <location>
        <position position="1"/>
    </location>
</feature>
<dbReference type="InterPro" id="IPR010905">
    <property type="entry name" value="Glyco_hydro_88"/>
</dbReference>
<evidence type="ECO:0000313" key="4">
    <source>
        <dbReference type="Proteomes" id="UP000294933"/>
    </source>
</evidence>
<proteinExistence type="predicted"/>
<dbReference type="GO" id="GO:0005975">
    <property type="term" value="P:carbohydrate metabolic process"/>
    <property type="evidence" value="ECO:0007669"/>
    <property type="project" value="InterPro"/>
</dbReference>
<reference evidence="3 4" key="1">
    <citation type="submission" date="2018-06" db="EMBL/GenBank/DDBJ databases">
        <title>A transcriptomic atlas of mushroom development highlights an independent origin of complex multicellularity.</title>
        <authorList>
            <consortium name="DOE Joint Genome Institute"/>
            <person name="Krizsan K."/>
            <person name="Almasi E."/>
            <person name="Merenyi Z."/>
            <person name="Sahu N."/>
            <person name="Viragh M."/>
            <person name="Koszo T."/>
            <person name="Mondo S."/>
            <person name="Kiss B."/>
            <person name="Balint B."/>
            <person name="Kues U."/>
            <person name="Barry K."/>
            <person name="Hegedus J.C."/>
            <person name="Henrissat B."/>
            <person name="Johnson J."/>
            <person name="Lipzen A."/>
            <person name="Ohm R."/>
            <person name="Nagy I."/>
            <person name="Pangilinan J."/>
            <person name="Yan J."/>
            <person name="Xiong Y."/>
            <person name="Grigoriev I.V."/>
            <person name="Hibbett D.S."/>
            <person name="Nagy L.G."/>
        </authorList>
    </citation>
    <scope>NUCLEOTIDE SEQUENCE [LARGE SCALE GENOMIC DNA]</scope>
    <source>
        <strain evidence="3 4">SZMC22713</strain>
    </source>
</reference>